<dbReference type="EMBL" id="UYWY01020026">
    <property type="protein sequence ID" value="VDM40222.1"/>
    <property type="molecule type" value="Genomic_DNA"/>
</dbReference>
<sequence>MVSNIDITLNGEVISMGRLHSECTANCGGVKECVEHCVAASKALGQVTTDAMNLEEQISRIRSIVMKIVASSPYGLRIVESLNLEQFFKCAVTTTQSASVEDPNSGGTCSDLGKLIQPPPLMEAFDGVCEKTKKCTTDDTSAMRDLLEVLWDLISRPFENQTRTLIVISDQIRDFIDHNPCRIGLLSFMNITDWGRMDQFLQCVQDIEEGNWQNITIPDTTDKCSTLETVLVQTSDGKIPLMEALNSVCQTQQMCDKSDELLNIALQKAVTSAVGNHKGPNQIKFLAQAMVMAMRRMVKSASKEYLGRLMGTNIGSWGSVKELFVCFEGILGPTAAPPTVQPGDCNKMESMITKTPNGQAPLIEALDSVCRSGPTCGPLENAFVRRAKQAVQAIMDSDQTPQQKVEHVKQISSSLRPLLQSLPSDWVTHFEKVKIGNWGTILQLFDCAKSKLLFICYAFKITAQQRFNEAHMHNTIV</sequence>
<reference evidence="3" key="1">
    <citation type="submission" date="2016-06" db="UniProtKB">
        <authorList>
            <consortium name="WormBaseParasite"/>
        </authorList>
    </citation>
    <scope>IDENTIFICATION</scope>
</reference>
<dbReference type="AlphaFoldDB" id="A0A183UK81"/>
<dbReference type="Proteomes" id="UP000050794">
    <property type="component" value="Unassembled WGS sequence"/>
</dbReference>
<name>A0A183UK81_TOXCA</name>
<proteinExistence type="predicted"/>
<organism evidence="2 3">
    <name type="scientific">Toxocara canis</name>
    <name type="common">Canine roundworm</name>
    <dbReference type="NCBI Taxonomy" id="6265"/>
    <lineage>
        <taxon>Eukaryota</taxon>
        <taxon>Metazoa</taxon>
        <taxon>Ecdysozoa</taxon>
        <taxon>Nematoda</taxon>
        <taxon>Chromadorea</taxon>
        <taxon>Rhabditida</taxon>
        <taxon>Spirurina</taxon>
        <taxon>Ascaridomorpha</taxon>
        <taxon>Ascaridoidea</taxon>
        <taxon>Toxocaridae</taxon>
        <taxon>Toxocara</taxon>
    </lineage>
</organism>
<keyword evidence="2" id="KW-1185">Reference proteome</keyword>
<accession>A0A183UK81</accession>
<reference evidence="1 2" key="2">
    <citation type="submission" date="2018-11" db="EMBL/GenBank/DDBJ databases">
        <authorList>
            <consortium name="Pathogen Informatics"/>
        </authorList>
    </citation>
    <scope>NUCLEOTIDE SEQUENCE [LARGE SCALE GENOMIC DNA]</scope>
</reference>
<evidence type="ECO:0000313" key="2">
    <source>
        <dbReference type="Proteomes" id="UP000050794"/>
    </source>
</evidence>
<evidence type="ECO:0000313" key="3">
    <source>
        <dbReference type="WBParaSite" id="TCNE_0000890101-mRNA-1"/>
    </source>
</evidence>
<evidence type="ECO:0000313" key="1">
    <source>
        <dbReference type="EMBL" id="VDM40222.1"/>
    </source>
</evidence>
<protein>
    <submittedName>
        <fullName evidence="3">Protein kinase domain-containing protein</fullName>
    </submittedName>
</protein>
<dbReference type="WBParaSite" id="TCNE_0000890101-mRNA-1">
    <property type="protein sequence ID" value="TCNE_0000890101-mRNA-1"/>
    <property type="gene ID" value="TCNE_0000890101"/>
</dbReference>
<gene>
    <name evidence="1" type="ORF">TCNE_LOCUS8901</name>
</gene>